<feature type="domain" description="Protein kinase" evidence="6">
    <location>
        <begin position="46"/>
        <end position="277"/>
    </location>
</feature>
<keyword evidence="4" id="KW-0067">ATP-binding</keyword>
<dbReference type="InterPro" id="IPR000719">
    <property type="entry name" value="Prot_kinase_dom"/>
</dbReference>
<dbReference type="Proteomes" id="UP000053780">
    <property type="component" value="Unassembled WGS sequence"/>
</dbReference>
<dbReference type="InterPro" id="IPR050339">
    <property type="entry name" value="CC_SR_Kinase"/>
</dbReference>
<comment type="similarity">
    <text evidence="5">Belongs to the protein kinase superfamily. Ser/Thr protein kinase family. GCN2 subfamily.</text>
</comment>
<dbReference type="PROSITE" id="PS50011">
    <property type="entry name" value="PROTEIN_KINASE_DOM"/>
    <property type="match status" value="1"/>
</dbReference>
<dbReference type="HOGENOM" id="CLU_000288_25_2_1"/>
<evidence type="ECO:0000313" key="8">
    <source>
        <dbReference type="Proteomes" id="UP000053780"/>
    </source>
</evidence>
<dbReference type="EMBL" id="KE647317">
    <property type="protein sequence ID" value="EQB60188.1"/>
    <property type="molecule type" value="Genomic_DNA"/>
</dbReference>
<dbReference type="PROSITE" id="PS00108">
    <property type="entry name" value="PROTEIN_KINASE_ST"/>
    <property type="match status" value="1"/>
</dbReference>
<name>T0L669_9MICR</name>
<organism evidence="7 8">
    <name type="scientific">Vairimorpha apis BRL 01</name>
    <dbReference type="NCBI Taxonomy" id="1037528"/>
    <lineage>
        <taxon>Eukaryota</taxon>
        <taxon>Fungi</taxon>
        <taxon>Fungi incertae sedis</taxon>
        <taxon>Microsporidia</taxon>
        <taxon>Nosematidae</taxon>
        <taxon>Vairimorpha</taxon>
    </lineage>
</organism>
<sequence length="277" mass="32362">MTKRKLFTLKQDYQDKLFSTPKTPCKQVYKDMLDSSVIIDTSLPEDIFNTKIGEGDFYTVFLTNKKTALKKSKNTVNVNLYKKEVEILKMLKNEFCIKYVNDYTYNKVYYIELEYCNKGTLRDCINKTYYTEKSKFSQSLITFIMKSIINGLKYLKSLNIVHLDIKPENIFVHNDTYKIGDFNISRFEGETIDYDGDKRYMAIEVLDGICTCASDVYSCGLIYLEILKGINLPLKGESWVKLRKDDFKGIKVNKIIRKMLKSDYKKRISASEVLDEI</sequence>
<keyword evidence="2" id="KW-0547">Nucleotide-binding</keyword>
<keyword evidence="8" id="KW-1185">Reference proteome</keyword>
<evidence type="ECO:0000256" key="5">
    <source>
        <dbReference type="ARBA" id="ARBA00037982"/>
    </source>
</evidence>
<dbReference type="OrthoDB" id="5337378at2759"/>
<protein>
    <submittedName>
        <fullName evidence="7">Ser thr protein kinase</fullName>
    </submittedName>
</protein>
<evidence type="ECO:0000313" key="7">
    <source>
        <dbReference type="EMBL" id="EQB60188.1"/>
    </source>
</evidence>
<dbReference type="Pfam" id="PF00069">
    <property type="entry name" value="Pkinase"/>
    <property type="match status" value="1"/>
</dbReference>
<accession>T0L669</accession>
<evidence type="ECO:0000259" key="6">
    <source>
        <dbReference type="PROSITE" id="PS50011"/>
    </source>
</evidence>
<dbReference type="PANTHER" id="PTHR11042:SF190">
    <property type="entry name" value="MITOSIS INHIBITOR PROTEIN KINASE MIK1"/>
    <property type="match status" value="1"/>
</dbReference>
<dbReference type="InterPro" id="IPR008271">
    <property type="entry name" value="Ser/Thr_kinase_AS"/>
</dbReference>
<reference evidence="7 8" key="1">
    <citation type="journal article" date="2013" name="BMC Genomics">
        <title>Genome sequencing and comparative genomics of honey bee microsporidia, Nosema apis reveal novel insights into host-parasite interactions.</title>
        <authorList>
            <person name="Chen Yp."/>
            <person name="Pettis J.S."/>
            <person name="Zhao Y."/>
            <person name="Liu X."/>
            <person name="Tallon L.J."/>
            <person name="Sadzewicz L.D."/>
            <person name="Li R."/>
            <person name="Zheng H."/>
            <person name="Huang S."/>
            <person name="Zhang X."/>
            <person name="Hamilton M.C."/>
            <person name="Pernal S.F."/>
            <person name="Melathopoulos A.P."/>
            <person name="Yan X."/>
            <person name="Evans J.D."/>
        </authorList>
    </citation>
    <scope>NUCLEOTIDE SEQUENCE [LARGE SCALE GENOMIC DNA]</scope>
    <source>
        <strain evidence="7 8">BRL 01</strain>
    </source>
</reference>
<evidence type="ECO:0000256" key="2">
    <source>
        <dbReference type="ARBA" id="ARBA00022741"/>
    </source>
</evidence>
<keyword evidence="3 7" id="KW-0418">Kinase</keyword>
<proteinExistence type="inferred from homology"/>
<dbReference type="AlphaFoldDB" id="T0L669"/>
<dbReference type="GO" id="GO:0005737">
    <property type="term" value="C:cytoplasm"/>
    <property type="evidence" value="ECO:0007669"/>
    <property type="project" value="TreeGrafter"/>
</dbReference>
<evidence type="ECO:0000256" key="4">
    <source>
        <dbReference type="ARBA" id="ARBA00022840"/>
    </source>
</evidence>
<dbReference type="SMART" id="SM00220">
    <property type="entry name" value="S_TKc"/>
    <property type="match status" value="1"/>
</dbReference>
<dbReference type="GO" id="GO:0005524">
    <property type="term" value="F:ATP binding"/>
    <property type="evidence" value="ECO:0007669"/>
    <property type="project" value="UniProtKB-KW"/>
</dbReference>
<dbReference type="GO" id="GO:0005634">
    <property type="term" value="C:nucleus"/>
    <property type="evidence" value="ECO:0007669"/>
    <property type="project" value="TreeGrafter"/>
</dbReference>
<dbReference type="Gene3D" id="1.10.510.10">
    <property type="entry name" value="Transferase(Phosphotransferase) domain 1"/>
    <property type="match status" value="1"/>
</dbReference>
<gene>
    <name evidence="7" type="ORF">NAPIS_ORF02247</name>
</gene>
<dbReference type="InterPro" id="IPR011009">
    <property type="entry name" value="Kinase-like_dom_sf"/>
</dbReference>
<dbReference type="PANTHER" id="PTHR11042">
    <property type="entry name" value="EUKARYOTIC TRANSLATION INITIATION FACTOR 2-ALPHA KINASE EIF2-ALPHA KINASE -RELATED"/>
    <property type="match status" value="1"/>
</dbReference>
<dbReference type="SUPFAM" id="SSF56112">
    <property type="entry name" value="Protein kinase-like (PK-like)"/>
    <property type="match status" value="1"/>
</dbReference>
<evidence type="ECO:0000256" key="3">
    <source>
        <dbReference type="ARBA" id="ARBA00022777"/>
    </source>
</evidence>
<keyword evidence="1" id="KW-0808">Transferase</keyword>
<dbReference type="GO" id="GO:0004672">
    <property type="term" value="F:protein kinase activity"/>
    <property type="evidence" value="ECO:0007669"/>
    <property type="project" value="InterPro"/>
</dbReference>
<evidence type="ECO:0000256" key="1">
    <source>
        <dbReference type="ARBA" id="ARBA00022679"/>
    </source>
</evidence>
<dbReference type="VEuPathDB" id="MicrosporidiaDB:NAPIS_ORF02247"/>